<name>A0ABV2M5V1_9FIRM</name>
<evidence type="ECO:0000256" key="3">
    <source>
        <dbReference type="PROSITE-ProRule" id="PRU00169"/>
    </source>
</evidence>
<feature type="modified residue" description="4-aspartylphosphate" evidence="3">
    <location>
        <position position="60"/>
    </location>
</feature>
<evidence type="ECO:0000256" key="1">
    <source>
        <dbReference type="ARBA" id="ARBA00018672"/>
    </source>
</evidence>
<accession>A0ABV2M5V1</accession>
<sequence>MVLKMAIVDDDTLFLQDIEKISYEFLKKEKVIASIDTFTSHRMLLYELDEDSYYDLFLLDIEMKDDNDINGIQIAKRIREYNRDSIIIFVTSHMKYTLDAFKVIAFRYIPKNELKKGLEEALQETIKELHEREKSFYLIETITKYIKLYYTNIYYIYKVGKYSIFVSTTGEYKVRKSLATVFKELNSLEFVFVERGFIANITHIDRMEDEKVFMDNGIVLKVSRPQIHMVKEKIAEYWGENT</sequence>
<organism evidence="6 7">
    <name type="scientific">Blautia caecimuris</name>
    <dbReference type="NCBI Taxonomy" id="1796615"/>
    <lineage>
        <taxon>Bacteria</taxon>
        <taxon>Bacillati</taxon>
        <taxon>Bacillota</taxon>
        <taxon>Clostridia</taxon>
        <taxon>Lachnospirales</taxon>
        <taxon>Lachnospiraceae</taxon>
        <taxon>Blautia</taxon>
    </lineage>
</organism>
<evidence type="ECO:0000259" key="4">
    <source>
        <dbReference type="PROSITE" id="PS50110"/>
    </source>
</evidence>
<protein>
    <recommendedName>
        <fullName evidence="1">Stage 0 sporulation protein A homolog</fullName>
    </recommendedName>
</protein>
<comment type="function">
    <text evidence="2">May play the central regulatory role in sporulation. It may be an element of the effector pathway responsible for the activation of sporulation genes in response to nutritional stress. Spo0A may act in concert with spo0H (a sigma factor) to control the expression of some genes that are critical to the sporulation process.</text>
</comment>
<dbReference type="InterPro" id="IPR001789">
    <property type="entry name" value="Sig_transdc_resp-reg_receiver"/>
</dbReference>
<dbReference type="InterPro" id="IPR011006">
    <property type="entry name" value="CheY-like_superfamily"/>
</dbReference>
<dbReference type="Pfam" id="PF04397">
    <property type="entry name" value="LytTR"/>
    <property type="match status" value="1"/>
</dbReference>
<dbReference type="EMBL" id="JBEPMJ010000029">
    <property type="protein sequence ID" value="MET3751846.1"/>
    <property type="molecule type" value="Genomic_DNA"/>
</dbReference>
<gene>
    <name evidence="6" type="ORF">ABID24_003108</name>
</gene>
<reference evidence="6 7" key="1">
    <citation type="submission" date="2024-06" db="EMBL/GenBank/DDBJ databases">
        <title>Genomic Encyclopedia of Type Strains, Phase IV (KMG-IV): sequencing the most valuable type-strain genomes for metagenomic binning, comparative biology and taxonomic classification.</title>
        <authorList>
            <person name="Goeker M."/>
        </authorList>
    </citation>
    <scope>NUCLEOTIDE SEQUENCE [LARGE SCALE GENOMIC DNA]</scope>
    <source>
        <strain evidence="6 7">DSM 29492</strain>
    </source>
</reference>
<proteinExistence type="predicted"/>
<dbReference type="InterPro" id="IPR007492">
    <property type="entry name" value="LytTR_DNA-bd_dom"/>
</dbReference>
<keyword evidence="7" id="KW-1185">Reference proteome</keyword>
<feature type="domain" description="HTH LytTR-type" evidence="5">
    <location>
        <begin position="143"/>
        <end position="236"/>
    </location>
</feature>
<dbReference type="InterPro" id="IPR046947">
    <property type="entry name" value="LytR-like"/>
</dbReference>
<evidence type="ECO:0000256" key="2">
    <source>
        <dbReference type="ARBA" id="ARBA00024867"/>
    </source>
</evidence>
<dbReference type="RefSeq" id="WP_257465354.1">
    <property type="nucleotide sequence ID" value="NZ_JANJZT010000029.1"/>
</dbReference>
<feature type="domain" description="Response regulatory" evidence="4">
    <location>
        <begin position="4"/>
        <end position="126"/>
    </location>
</feature>
<evidence type="ECO:0000313" key="7">
    <source>
        <dbReference type="Proteomes" id="UP001549106"/>
    </source>
</evidence>
<comment type="caution">
    <text evidence="6">The sequence shown here is derived from an EMBL/GenBank/DDBJ whole genome shotgun (WGS) entry which is preliminary data.</text>
</comment>
<keyword evidence="6" id="KW-0238">DNA-binding</keyword>
<dbReference type="PANTHER" id="PTHR37299:SF1">
    <property type="entry name" value="STAGE 0 SPORULATION PROTEIN A HOMOLOG"/>
    <property type="match status" value="1"/>
</dbReference>
<dbReference type="Gene3D" id="3.40.50.2300">
    <property type="match status" value="1"/>
</dbReference>
<evidence type="ECO:0000313" key="6">
    <source>
        <dbReference type="EMBL" id="MET3751846.1"/>
    </source>
</evidence>
<dbReference type="PROSITE" id="PS50930">
    <property type="entry name" value="HTH_LYTTR"/>
    <property type="match status" value="1"/>
</dbReference>
<dbReference type="SMART" id="SM00448">
    <property type="entry name" value="REC"/>
    <property type="match status" value="1"/>
</dbReference>
<dbReference type="Gene3D" id="2.40.50.1020">
    <property type="entry name" value="LytTr DNA-binding domain"/>
    <property type="match status" value="1"/>
</dbReference>
<dbReference type="Pfam" id="PF00072">
    <property type="entry name" value="Response_reg"/>
    <property type="match status" value="1"/>
</dbReference>
<dbReference type="SMART" id="SM00850">
    <property type="entry name" value="LytTR"/>
    <property type="match status" value="1"/>
</dbReference>
<dbReference type="Proteomes" id="UP001549106">
    <property type="component" value="Unassembled WGS sequence"/>
</dbReference>
<dbReference type="PANTHER" id="PTHR37299">
    <property type="entry name" value="TRANSCRIPTIONAL REGULATOR-RELATED"/>
    <property type="match status" value="1"/>
</dbReference>
<evidence type="ECO:0000259" key="5">
    <source>
        <dbReference type="PROSITE" id="PS50930"/>
    </source>
</evidence>
<dbReference type="PROSITE" id="PS50110">
    <property type="entry name" value="RESPONSE_REGULATORY"/>
    <property type="match status" value="1"/>
</dbReference>
<dbReference type="SUPFAM" id="SSF52172">
    <property type="entry name" value="CheY-like"/>
    <property type="match status" value="1"/>
</dbReference>
<dbReference type="GO" id="GO:0003677">
    <property type="term" value="F:DNA binding"/>
    <property type="evidence" value="ECO:0007669"/>
    <property type="project" value="UniProtKB-KW"/>
</dbReference>
<keyword evidence="3" id="KW-0597">Phosphoprotein</keyword>